<proteinExistence type="predicted"/>
<reference evidence="1 2" key="1">
    <citation type="journal article" date="2007" name="Nature">
        <title>Evolution of genes and genomes on the Drosophila phylogeny.</title>
        <authorList>
            <consortium name="Drosophila 12 Genomes Consortium"/>
            <person name="Clark A.G."/>
            <person name="Eisen M.B."/>
            <person name="Smith D.R."/>
            <person name="Bergman C.M."/>
            <person name="Oliver B."/>
            <person name="Markow T.A."/>
            <person name="Kaufman T.C."/>
            <person name="Kellis M."/>
            <person name="Gelbart W."/>
            <person name="Iyer V.N."/>
            <person name="Pollard D.A."/>
            <person name="Sackton T.B."/>
            <person name="Larracuente A.M."/>
            <person name="Singh N.D."/>
            <person name="Abad J.P."/>
            <person name="Abt D.N."/>
            <person name="Adryan B."/>
            <person name="Aguade M."/>
            <person name="Akashi H."/>
            <person name="Anderson W.W."/>
            <person name="Aquadro C.F."/>
            <person name="Ardell D.H."/>
            <person name="Arguello R."/>
            <person name="Artieri C.G."/>
            <person name="Barbash D.A."/>
            <person name="Barker D."/>
            <person name="Barsanti P."/>
            <person name="Batterham P."/>
            <person name="Batzoglou S."/>
            <person name="Begun D."/>
            <person name="Bhutkar A."/>
            <person name="Blanco E."/>
            <person name="Bosak S.A."/>
            <person name="Bradley R.K."/>
            <person name="Brand A.D."/>
            <person name="Brent M.R."/>
            <person name="Brooks A.N."/>
            <person name="Brown R.H."/>
            <person name="Butlin R.K."/>
            <person name="Caggese C."/>
            <person name="Calvi B.R."/>
            <person name="Bernardo de Carvalho A."/>
            <person name="Caspi A."/>
            <person name="Castrezana S."/>
            <person name="Celniker S.E."/>
            <person name="Chang J.L."/>
            <person name="Chapple C."/>
            <person name="Chatterji S."/>
            <person name="Chinwalla A."/>
            <person name="Civetta A."/>
            <person name="Clifton S.W."/>
            <person name="Comeron J.M."/>
            <person name="Costello J.C."/>
            <person name="Coyne J.A."/>
            <person name="Daub J."/>
            <person name="David R.G."/>
            <person name="Delcher A.L."/>
            <person name="Delehaunty K."/>
            <person name="Do C.B."/>
            <person name="Ebling H."/>
            <person name="Edwards K."/>
            <person name="Eickbush T."/>
            <person name="Evans J.D."/>
            <person name="Filipski A."/>
            <person name="Findeiss S."/>
            <person name="Freyhult E."/>
            <person name="Fulton L."/>
            <person name="Fulton R."/>
            <person name="Garcia A.C."/>
            <person name="Gardiner A."/>
            <person name="Garfield D.A."/>
            <person name="Garvin B.E."/>
            <person name="Gibson G."/>
            <person name="Gilbert D."/>
            <person name="Gnerre S."/>
            <person name="Godfrey J."/>
            <person name="Good R."/>
            <person name="Gotea V."/>
            <person name="Gravely B."/>
            <person name="Greenberg A.J."/>
            <person name="Griffiths-Jones S."/>
            <person name="Gross S."/>
            <person name="Guigo R."/>
            <person name="Gustafson E.A."/>
            <person name="Haerty W."/>
            <person name="Hahn M.W."/>
            <person name="Halligan D.L."/>
            <person name="Halpern A.L."/>
            <person name="Halter G.M."/>
            <person name="Han M.V."/>
            <person name="Heger A."/>
            <person name="Hillier L."/>
            <person name="Hinrichs A.S."/>
            <person name="Holmes I."/>
            <person name="Hoskins R.A."/>
            <person name="Hubisz M.J."/>
            <person name="Hultmark D."/>
            <person name="Huntley M.A."/>
            <person name="Jaffe D.B."/>
            <person name="Jagadeeshan S."/>
            <person name="Jeck W.R."/>
            <person name="Johnson J."/>
            <person name="Jones C.D."/>
            <person name="Jordan W.C."/>
            <person name="Karpen G.H."/>
            <person name="Kataoka E."/>
            <person name="Keightley P.D."/>
            <person name="Kheradpour P."/>
            <person name="Kirkness E.F."/>
            <person name="Koerich L.B."/>
            <person name="Kristiansen K."/>
            <person name="Kudrna D."/>
            <person name="Kulathinal R.J."/>
            <person name="Kumar S."/>
            <person name="Kwok R."/>
            <person name="Lander E."/>
            <person name="Langley C.H."/>
            <person name="Lapoint R."/>
            <person name="Lazzaro B.P."/>
            <person name="Lee S.J."/>
            <person name="Levesque L."/>
            <person name="Li R."/>
            <person name="Lin C.F."/>
            <person name="Lin M.F."/>
            <person name="Lindblad-Toh K."/>
            <person name="Llopart A."/>
            <person name="Long M."/>
            <person name="Low L."/>
            <person name="Lozovsky E."/>
            <person name="Lu J."/>
            <person name="Luo M."/>
            <person name="Machado C.A."/>
            <person name="Makalowski W."/>
            <person name="Marzo M."/>
            <person name="Matsuda M."/>
            <person name="Matzkin L."/>
            <person name="McAllister B."/>
            <person name="McBride C.S."/>
            <person name="McKernan B."/>
            <person name="McKernan K."/>
            <person name="Mendez-Lago M."/>
            <person name="Minx P."/>
            <person name="Mollenhauer M.U."/>
            <person name="Montooth K."/>
            <person name="Mount S.M."/>
            <person name="Mu X."/>
            <person name="Myers E."/>
            <person name="Negre B."/>
            <person name="Newfeld S."/>
            <person name="Nielsen R."/>
            <person name="Noor M.A."/>
            <person name="O'Grady P."/>
            <person name="Pachter L."/>
            <person name="Papaceit M."/>
            <person name="Parisi M.J."/>
            <person name="Parisi M."/>
            <person name="Parts L."/>
            <person name="Pedersen J.S."/>
            <person name="Pesole G."/>
            <person name="Phillippy A.M."/>
            <person name="Ponting C.P."/>
            <person name="Pop M."/>
            <person name="Porcelli D."/>
            <person name="Powell J.R."/>
            <person name="Prohaska S."/>
            <person name="Pruitt K."/>
            <person name="Puig M."/>
            <person name="Quesneville H."/>
            <person name="Ram K.R."/>
            <person name="Rand D."/>
            <person name="Rasmussen M.D."/>
            <person name="Reed L.K."/>
            <person name="Reenan R."/>
            <person name="Reily A."/>
            <person name="Remington K.A."/>
            <person name="Rieger T.T."/>
            <person name="Ritchie M.G."/>
            <person name="Robin C."/>
            <person name="Rogers Y.H."/>
            <person name="Rohde C."/>
            <person name="Rozas J."/>
            <person name="Rubenfield M.J."/>
            <person name="Ruiz A."/>
            <person name="Russo S."/>
            <person name="Salzberg S.L."/>
            <person name="Sanchez-Gracia A."/>
            <person name="Saranga D.J."/>
            <person name="Sato H."/>
            <person name="Schaeffer S.W."/>
            <person name="Schatz M.C."/>
            <person name="Schlenke T."/>
            <person name="Schwartz R."/>
            <person name="Segarra C."/>
            <person name="Singh R.S."/>
            <person name="Sirot L."/>
            <person name="Sirota M."/>
            <person name="Sisneros N.B."/>
            <person name="Smith C.D."/>
            <person name="Smith T.F."/>
            <person name="Spieth J."/>
            <person name="Stage D.E."/>
            <person name="Stark A."/>
            <person name="Stephan W."/>
            <person name="Strausberg R.L."/>
            <person name="Strempel S."/>
            <person name="Sturgill D."/>
            <person name="Sutton G."/>
            <person name="Sutton G.G."/>
            <person name="Tao W."/>
            <person name="Teichmann S."/>
            <person name="Tobari Y.N."/>
            <person name="Tomimura Y."/>
            <person name="Tsolas J.M."/>
            <person name="Valente V.L."/>
            <person name="Venter E."/>
            <person name="Venter J.C."/>
            <person name="Vicario S."/>
            <person name="Vieira F.G."/>
            <person name="Vilella A.J."/>
            <person name="Villasante A."/>
            <person name="Walenz B."/>
            <person name="Wang J."/>
            <person name="Wasserman M."/>
            <person name="Watts T."/>
            <person name="Wilson D."/>
            <person name="Wilson R.K."/>
            <person name="Wing R.A."/>
            <person name="Wolfner M.F."/>
            <person name="Wong A."/>
            <person name="Wong G.K."/>
            <person name="Wu C.I."/>
            <person name="Wu G."/>
            <person name="Yamamoto D."/>
            <person name="Yang H.P."/>
            <person name="Yang S.P."/>
            <person name="Yorke J.A."/>
            <person name="Yoshida K."/>
            <person name="Zdobnov E."/>
            <person name="Zhang P."/>
            <person name="Zhang Y."/>
            <person name="Zimin A.V."/>
            <person name="Baldwin J."/>
            <person name="Abdouelleil A."/>
            <person name="Abdulkadir J."/>
            <person name="Abebe A."/>
            <person name="Abera B."/>
            <person name="Abreu J."/>
            <person name="Acer S.C."/>
            <person name="Aftuck L."/>
            <person name="Alexander A."/>
            <person name="An P."/>
            <person name="Anderson E."/>
            <person name="Anderson S."/>
            <person name="Arachi H."/>
            <person name="Azer M."/>
            <person name="Bachantsang P."/>
            <person name="Barry A."/>
            <person name="Bayul T."/>
            <person name="Berlin A."/>
            <person name="Bessette D."/>
            <person name="Bloom T."/>
            <person name="Blye J."/>
            <person name="Boguslavskiy L."/>
            <person name="Bonnet C."/>
            <person name="Boukhgalter B."/>
            <person name="Bourzgui I."/>
            <person name="Brown A."/>
            <person name="Cahill P."/>
            <person name="Channer S."/>
            <person name="Cheshatsang Y."/>
            <person name="Chuda L."/>
            <person name="Citroen M."/>
            <person name="Collymore A."/>
            <person name="Cooke P."/>
            <person name="Costello M."/>
            <person name="D'Aco K."/>
            <person name="Daza R."/>
            <person name="De Haan G."/>
            <person name="DeGray S."/>
            <person name="DeMaso C."/>
            <person name="Dhargay N."/>
            <person name="Dooley K."/>
            <person name="Dooley E."/>
            <person name="Doricent M."/>
            <person name="Dorje P."/>
            <person name="Dorjee K."/>
            <person name="Dupes A."/>
            <person name="Elong R."/>
            <person name="Falk J."/>
            <person name="Farina A."/>
            <person name="Faro S."/>
            <person name="Ferguson D."/>
            <person name="Fisher S."/>
            <person name="Foley C.D."/>
            <person name="Franke A."/>
            <person name="Friedrich D."/>
            <person name="Gadbois L."/>
            <person name="Gearin G."/>
            <person name="Gearin C.R."/>
            <person name="Giannoukos G."/>
            <person name="Goode T."/>
            <person name="Graham J."/>
            <person name="Grandbois E."/>
            <person name="Grewal S."/>
            <person name="Gyaltsen K."/>
            <person name="Hafez N."/>
            <person name="Hagos B."/>
            <person name="Hall J."/>
            <person name="Henson C."/>
            <person name="Hollinger A."/>
            <person name="Honan T."/>
            <person name="Huard M.D."/>
            <person name="Hughes L."/>
            <person name="Hurhula B."/>
            <person name="Husby M.E."/>
            <person name="Kamat A."/>
            <person name="Kanga B."/>
            <person name="Kashin S."/>
            <person name="Khazanovich D."/>
            <person name="Kisner P."/>
            <person name="Lance K."/>
            <person name="Lara M."/>
            <person name="Lee W."/>
            <person name="Lennon N."/>
            <person name="Letendre F."/>
            <person name="LeVine R."/>
            <person name="Lipovsky A."/>
            <person name="Liu X."/>
            <person name="Liu J."/>
            <person name="Liu S."/>
            <person name="Lokyitsang T."/>
            <person name="Lokyitsang Y."/>
            <person name="Lubonja R."/>
            <person name="Lui A."/>
            <person name="MacDonald P."/>
            <person name="Magnisalis V."/>
            <person name="Maru K."/>
            <person name="Matthews C."/>
            <person name="McCusker W."/>
            <person name="McDonough S."/>
            <person name="Mehta T."/>
            <person name="Meldrim J."/>
            <person name="Meneus L."/>
            <person name="Mihai O."/>
            <person name="Mihalev A."/>
            <person name="Mihova T."/>
            <person name="Mittelman R."/>
            <person name="Mlenga V."/>
            <person name="Montmayeur A."/>
            <person name="Mulrain L."/>
            <person name="Navidi A."/>
            <person name="Naylor J."/>
            <person name="Negash T."/>
            <person name="Nguyen T."/>
            <person name="Nguyen N."/>
            <person name="Nicol R."/>
            <person name="Norbu C."/>
            <person name="Norbu N."/>
            <person name="Novod N."/>
            <person name="O'Neill B."/>
            <person name="Osman S."/>
            <person name="Markiewicz E."/>
            <person name="Oyono O.L."/>
            <person name="Patti C."/>
            <person name="Phunkhang P."/>
            <person name="Pierre F."/>
            <person name="Priest M."/>
            <person name="Raghuraman S."/>
            <person name="Rege F."/>
            <person name="Reyes R."/>
            <person name="Rise C."/>
            <person name="Rogov P."/>
            <person name="Ross K."/>
            <person name="Ryan E."/>
            <person name="Settipalli S."/>
            <person name="Shea T."/>
            <person name="Sherpa N."/>
            <person name="Shi L."/>
            <person name="Shih D."/>
            <person name="Sparrow T."/>
            <person name="Spaulding J."/>
            <person name="Stalker J."/>
            <person name="Stange-Thomann N."/>
            <person name="Stavropoulos S."/>
            <person name="Stone C."/>
            <person name="Strader C."/>
            <person name="Tesfaye S."/>
            <person name="Thomson T."/>
            <person name="Thoulutsang Y."/>
            <person name="Thoulutsang D."/>
            <person name="Topham K."/>
            <person name="Topping I."/>
            <person name="Tsamla T."/>
            <person name="Vassiliev H."/>
            <person name="Vo A."/>
            <person name="Wangchuk T."/>
            <person name="Wangdi T."/>
            <person name="Weiand M."/>
            <person name="Wilkinson J."/>
            <person name="Wilson A."/>
            <person name="Yadav S."/>
            <person name="Young G."/>
            <person name="Yu Q."/>
            <person name="Zembek L."/>
            <person name="Zhong D."/>
            <person name="Zimmer A."/>
            <person name="Zwirko Z."/>
            <person name="Jaffe D.B."/>
            <person name="Alvarez P."/>
            <person name="Brockman W."/>
            <person name="Butler J."/>
            <person name="Chin C."/>
            <person name="Gnerre S."/>
            <person name="Grabherr M."/>
            <person name="Kleber M."/>
            <person name="Mauceli E."/>
            <person name="MacCallum I."/>
        </authorList>
    </citation>
    <scope>NUCLEOTIDE SEQUENCE [LARGE SCALE GENOMIC DNA]</scope>
    <source>
        <strain evidence="2">Tucson 15010-1051.87</strain>
    </source>
</reference>
<dbReference type="STRING" id="7244.A0A0Q9WLR0"/>
<evidence type="ECO:0000313" key="2">
    <source>
        <dbReference type="Proteomes" id="UP000008792"/>
    </source>
</evidence>
<keyword evidence="2" id="KW-1185">Reference proteome</keyword>
<dbReference type="AlphaFoldDB" id="A0A0Q9WLR0"/>
<dbReference type="InParanoid" id="A0A0Q9WLR0"/>
<dbReference type="EMBL" id="CH940665">
    <property type="protein sequence ID" value="KRF85474.1"/>
    <property type="molecule type" value="Genomic_DNA"/>
</dbReference>
<protein>
    <submittedName>
        <fullName evidence="1">Uncharacterized protein</fullName>
    </submittedName>
</protein>
<accession>A0A0Q9WLR0</accession>
<dbReference type="OrthoDB" id="7998822at2759"/>
<sequence>MEHNANKSGKPSEEWLNRDPGIVQVQSEDINRVHNEAKRLGYVPANMAAAGVTNTSAGENVKRTTERSEIQGDISDETILTCESATSAFSETALSHMFCDSDEDTNWTNAIVGIERRAVGAATTTTGSTCQQVQQQQQTPILAAEVPLNDPPFLPESTGAATTTSTRTTTSANVIANLEGDAQKLAPTLSECATGTTSGRLRDAAKVTMAAKINGAKRRVTMPMKQQPKNAMPGGEEGNMNMDIDANTSSDGYSEVIISDDEATEQQIGGKQVASEVQEAQPQLGQTRKLILEPFIPVRLLRPRYTEQLDRCMAPLRQQQLTQQREVAEERLPTLLQLEEDEQEAERRAAMLAEWEQRRAMGPPKRFDECTINMLRRKLKAGTITRENLMLLIDNQPPQIQWLILPELQHEHLQRQHQELIRTAEPAPGAIIQSAIDTDELQLERSLDMLEQALGQEMDEALIIAGNNIQIEMQQRLADNESVQLNTNELQMQHGQRLCGSSTNNTNATNTNNVNNDNDSDFDNDEFELFLSTYLQKKAELNPSLYSLARSPCGGKTIYIPRCSLRLSPARFLRGGITMSIQRCSSNCSLIRFLSGGKTIQIPSSCHWICLGSLWSAWLTDVQRRSS</sequence>
<organism evidence="1 2">
    <name type="scientific">Drosophila virilis</name>
    <name type="common">Fruit fly</name>
    <dbReference type="NCBI Taxonomy" id="7244"/>
    <lineage>
        <taxon>Eukaryota</taxon>
        <taxon>Metazoa</taxon>
        <taxon>Ecdysozoa</taxon>
        <taxon>Arthropoda</taxon>
        <taxon>Hexapoda</taxon>
        <taxon>Insecta</taxon>
        <taxon>Pterygota</taxon>
        <taxon>Neoptera</taxon>
        <taxon>Endopterygota</taxon>
        <taxon>Diptera</taxon>
        <taxon>Brachycera</taxon>
        <taxon>Muscomorpha</taxon>
        <taxon>Ephydroidea</taxon>
        <taxon>Drosophilidae</taxon>
        <taxon>Drosophila</taxon>
    </lineage>
</organism>
<gene>
    <name evidence="1" type="primary">Dvir\GJ25787</name>
    <name evidence="1" type="ORF">Dvir_GJ25787</name>
</gene>
<evidence type="ECO:0000313" key="1">
    <source>
        <dbReference type="EMBL" id="KRF85474.1"/>
    </source>
</evidence>
<name>A0A0Q9WLR0_DROVI</name>
<dbReference type="Proteomes" id="UP000008792">
    <property type="component" value="Unassembled WGS sequence"/>
</dbReference>